<evidence type="ECO:0000256" key="3">
    <source>
        <dbReference type="ARBA" id="ARBA00039775"/>
    </source>
</evidence>
<dbReference type="SUPFAM" id="SSF47113">
    <property type="entry name" value="Histone-fold"/>
    <property type="match status" value="1"/>
</dbReference>
<dbReference type="PANTHER" id="PTHR46172:SF1">
    <property type="entry name" value="DNA POLYMERASE EPSILON SUBUNIT 3"/>
    <property type="match status" value="1"/>
</dbReference>
<comment type="subcellular location">
    <subcellularLocation>
        <location evidence="1">Nucleus</location>
    </subcellularLocation>
</comment>
<evidence type="ECO:0000313" key="6">
    <source>
        <dbReference type="Proteomes" id="UP001211907"/>
    </source>
</evidence>
<evidence type="ECO:0000256" key="2">
    <source>
        <dbReference type="ARBA" id="ARBA00023242"/>
    </source>
</evidence>
<evidence type="ECO:0000313" key="5">
    <source>
        <dbReference type="EMBL" id="KAJ3131258.1"/>
    </source>
</evidence>
<accession>A0AAD5T5Z8</accession>
<dbReference type="InterPro" id="IPR051377">
    <property type="entry name" value="DNA_Pol-Epsilon_Subunit"/>
</dbReference>
<protein>
    <recommendedName>
        <fullName evidence="3">DNA polymerase epsilon subunit D</fullName>
    </recommendedName>
    <alternativeName>
        <fullName evidence="4">DNA polymerase II subunit D</fullName>
    </alternativeName>
</protein>
<dbReference type="AlphaFoldDB" id="A0AAD5T5Z8"/>
<dbReference type="GO" id="GO:0031490">
    <property type="term" value="F:chromatin DNA binding"/>
    <property type="evidence" value="ECO:0007669"/>
    <property type="project" value="TreeGrafter"/>
</dbReference>
<dbReference type="GO" id="GO:0046982">
    <property type="term" value="F:protein heterodimerization activity"/>
    <property type="evidence" value="ECO:0007669"/>
    <property type="project" value="InterPro"/>
</dbReference>
<organism evidence="5 6">
    <name type="scientific">Physocladia obscura</name>
    <dbReference type="NCBI Taxonomy" id="109957"/>
    <lineage>
        <taxon>Eukaryota</taxon>
        <taxon>Fungi</taxon>
        <taxon>Fungi incertae sedis</taxon>
        <taxon>Chytridiomycota</taxon>
        <taxon>Chytridiomycota incertae sedis</taxon>
        <taxon>Chytridiomycetes</taxon>
        <taxon>Chytridiales</taxon>
        <taxon>Chytriomycetaceae</taxon>
        <taxon>Physocladia</taxon>
    </lineage>
</organism>
<evidence type="ECO:0000256" key="1">
    <source>
        <dbReference type="ARBA" id="ARBA00004123"/>
    </source>
</evidence>
<sequence length="105" mass="11735">MESTDEQTGTGIDDLSIPKAIVTRILKGSTVSNFRYLDWPRIKMAFQVFNLAMQKEAKDAFTKAIELAKKAGRKTISANDVYEALNSSEFEQFVAAIKHDTEGFV</sequence>
<evidence type="ECO:0000256" key="4">
    <source>
        <dbReference type="ARBA" id="ARBA00042096"/>
    </source>
</evidence>
<reference evidence="5" key="1">
    <citation type="submission" date="2020-05" db="EMBL/GenBank/DDBJ databases">
        <title>Phylogenomic resolution of chytrid fungi.</title>
        <authorList>
            <person name="Stajich J.E."/>
            <person name="Amses K."/>
            <person name="Simmons R."/>
            <person name="Seto K."/>
            <person name="Myers J."/>
            <person name="Bonds A."/>
            <person name="Quandt C.A."/>
            <person name="Barry K."/>
            <person name="Liu P."/>
            <person name="Grigoriev I."/>
            <person name="Longcore J.E."/>
            <person name="James T.Y."/>
        </authorList>
    </citation>
    <scope>NUCLEOTIDE SEQUENCE</scope>
    <source>
        <strain evidence="5">JEL0513</strain>
    </source>
</reference>
<gene>
    <name evidence="5" type="ORF">HK100_006574</name>
</gene>
<dbReference type="GO" id="GO:0006272">
    <property type="term" value="P:leading strand elongation"/>
    <property type="evidence" value="ECO:0007669"/>
    <property type="project" value="TreeGrafter"/>
</dbReference>
<dbReference type="CDD" id="cd22928">
    <property type="entry name" value="HFD_POLE3_DPB4"/>
    <property type="match status" value="1"/>
</dbReference>
<dbReference type="GO" id="GO:0008623">
    <property type="term" value="C:CHRAC"/>
    <property type="evidence" value="ECO:0007669"/>
    <property type="project" value="TreeGrafter"/>
</dbReference>
<keyword evidence="2" id="KW-0539">Nucleus</keyword>
<dbReference type="Gene3D" id="1.10.20.10">
    <property type="entry name" value="Histone, subunit A"/>
    <property type="match status" value="1"/>
</dbReference>
<dbReference type="GO" id="GO:0008622">
    <property type="term" value="C:epsilon DNA polymerase complex"/>
    <property type="evidence" value="ECO:0007669"/>
    <property type="project" value="TreeGrafter"/>
</dbReference>
<dbReference type="PANTHER" id="PTHR46172">
    <property type="entry name" value="DNA POLYMERASE EPSILON SUBUNIT 3"/>
    <property type="match status" value="1"/>
</dbReference>
<dbReference type="GO" id="GO:0006974">
    <property type="term" value="P:DNA damage response"/>
    <property type="evidence" value="ECO:0007669"/>
    <property type="project" value="TreeGrafter"/>
</dbReference>
<keyword evidence="6" id="KW-1185">Reference proteome</keyword>
<dbReference type="InterPro" id="IPR009072">
    <property type="entry name" value="Histone-fold"/>
</dbReference>
<proteinExistence type="predicted"/>
<name>A0AAD5T5Z8_9FUNG</name>
<dbReference type="GO" id="GO:0031507">
    <property type="term" value="P:heterochromatin formation"/>
    <property type="evidence" value="ECO:0007669"/>
    <property type="project" value="TreeGrafter"/>
</dbReference>
<comment type="caution">
    <text evidence="5">The sequence shown here is derived from an EMBL/GenBank/DDBJ whole genome shotgun (WGS) entry which is preliminary data.</text>
</comment>
<dbReference type="Proteomes" id="UP001211907">
    <property type="component" value="Unassembled WGS sequence"/>
</dbReference>
<dbReference type="EMBL" id="JADGJH010000305">
    <property type="protein sequence ID" value="KAJ3131258.1"/>
    <property type="molecule type" value="Genomic_DNA"/>
</dbReference>